<dbReference type="EMBL" id="VICG01000002">
    <property type="protein sequence ID" value="KAA8575075.1"/>
    <property type="molecule type" value="Genomic_DNA"/>
</dbReference>
<protein>
    <submittedName>
        <fullName evidence="1">Uncharacterized protein</fullName>
    </submittedName>
</protein>
<dbReference type="Proteomes" id="UP000322873">
    <property type="component" value="Unassembled WGS sequence"/>
</dbReference>
<organism evidence="1 2">
    <name type="scientific">Monilinia fructicola</name>
    <name type="common">Brown rot fungus</name>
    <name type="synonym">Ciboria fructicola</name>
    <dbReference type="NCBI Taxonomy" id="38448"/>
    <lineage>
        <taxon>Eukaryota</taxon>
        <taxon>Fungi</taxon>
        <taxon>Dikarya</taxon>
        <taxon>Ascomycota</taxon>
        <taxon>Pezizomycotina</taxon>
        <taxon>Leotiomycetes</taxon>
        <taxon>Helotiales</taxon>
        <taxon>Sclerotiniaceae</taxon>
        <taxon>Monilinia</taxon>
    </lineage>
</organism>
<evidence type="ECO:0000313" key="2">
    <source>
        <dbReference type="Proteomes" id="UP000322873"/>
    </source>
</evidence>
<name>A0A5M9K892_MONFR</name>
<sequence length="79" mass="9277">MHTKPKMPFPPLHSTTPQHTNTTISYYSFFHKYIDHKTRAKGTPYTRCTIQDGQAILLAPKRRKEKRDKNAWKDSFALT</sequence>
<gene>
    <name evidence="1" type="ORF">EYC84_004292</name>
</gene>
<reference evidence="1 2" key="1">
    <citation type="submission" date="2019-06" db="EMBL/GenBank/DDBJ databases">
        <title>Genome Sequence of the Brown Rot Fungal Pathogen Monilinia fructicola.</title>
        <authorList>
            <person name="De Miccolis Angelini R.M."/>
            <person name="Landi L."/>
            <person name="Abate D."/>
            <person name="Pollastro S."/>
            <person name="Romanazzi G."/>
            <person name="Faretra F."/>
        </authorList>
    </citation>
    <scope>NUCLEOTIDE SEQUENCE [LARGE SCALE GENOMIC DNA]</scope>
    <source>
        <strain evidence="1 2">Mfrc123</strain>
    </source>
</reference>
<dbReference type="AlphaFoldDB" id="A0A5M9K892"/>
<accession>A0A5M9K892</accession>
<evidence type="ECO:0000313" key="1">
    <source>
        <dbReference type="EMBL" id="KAA8575075.1"/>
    </source>
</evidence>
<keyword evidence="2" id="KW-1185">Reference proteome</keyword>
<proteinExistence type="predicted"/>
<comment type="caution">
    <text evidence="1">The sequence shown here is derived from an EMBL/GenBank/DDBJ whole genome shotgun (WGS) entry which is preliminary data.</text>
</comment>